<keyword evidence="2" id="KW-1133">Transmembrane helix</keyword>
<organism evidence="6 7">
    <name type="scientific">Tigheibacillus halophilus</name>
    <dbReference type="NCBI Taxonomy" id="361280"/>
    <lineage>
        <taxon>Bacteria</taxon>
        <taxon>Bacillati</taxon>
        <taxon>Bacillota</taxon>
        <taxon>Bacilli</taxon>
        <taxon>Bacillales</taxon>
        <taxon>Bacillaceae</taxon>
        <taxon>Tigheibacillus</taxon>
    </lineage>
</organism>
<evidence type="ECO:0000259" key="5">
    <source>
        <dbReference type="Pfam" id="PF25155"/>
    </source>
</evidence>
<evidence type="ECO:0000256" key="1">
    <source>
        <dbReference type="SAM" id="MobiDB-lite"/>
    </source>
</evidence>
<keyword evidence="2" id="KW-0472">Membrane</keyword>
<dbReference type="RefSeq" id="WP_390355214.1">
    <property type="nucleotide sequence ID" value="NZ_JBHUIZ010000006.1"/>
</dbReference>
<dbReference type="Pfam" id="PF22819">
    <property type="entry name" value="TcaA_5th"/>
    <property type="match status" value="1"/>
</dbReference>
<feature type="domain" description="TcaA 4th" evidence="4">
    <location>
        <begin position="267"/>
        <end position="324"/>
    </location>
</feature>
<evidence type="ECO:0000259" key="3">
    <source>
        <dbReference type="Pfam" id="PF22819"/>
    </source>
</evidence>
<evidence type="ECO:0000259" key="4">
    <source>
        <dbReference type="Pfam" id="PF22820"/>
    </source>
</evidence>
<dbReference type="EMBL" id="JAWDIP010000003">
    <property type="protein sequence ID" value="MDY0394163.1"/>
    <property type="molecule type" value="Genomic_DNA"/>
</dbReference>
<dbReference type="Proteomes" id="UP001281447">
    <property type="component" value="Unassembled WGS sequence"/>
</dbReference>
<dbReference type="PANTHER" id="PTHR40038:SF1">
    <property type="entry name" value="MEMBRANE-ASSOCIATED PROTEIN TCAA"/>
    <property type="match status" value="1"/>
</dbReference>
<feature type="transmembrane region" description="Helical" evidence="2">
    <location>
        <begin position="75"/>
        <end position="96"/>
    </location>
</feature>
<accession>A0ABU5C4B9</accession>
<evidence type="ECO:0000256" key="2">
    <source>
        <dbReference type="SAM" id="Phobius"/>
    </source>
</evidence>
<keyword evidence="7" id="KW-1185">Reference proteome</keyword>
<comment type="caution">
    <text evidence="6">The sequence shown here is derived from an EMBL/GenBank/DDBJ whole genome shotgun (WGS) entry which is preliminary data.</text>
</comment>
<name>A0ABU5C4B9_9BACI</name>
<proteinExistence type="predicted"/>
<gene>
    <name evidence="6" type="ORF">RWE15_06285</name>
</gene>
<feature type="region of interest" description="Disordered" evidence="1">
    <location>
        <begin position="33"/>
        <end position="68"/>
    </location>
</feature>
<dbReference type="InterPro" id="IPR056902">
    <property type="entry name" value="NTF2_YvbJ"/>
</dbReference>
<dbReference type="Pfam" id="PF22820">
    <property type="entry name" value="TcaA_3rd_4th"/>
    <property type="match status" value="1"/>
</dbReference>
<reference evidence="6 7" key="1">
    <citation type="submission" date="2023-10" db="EMBL/GenBank/DDBJ databases">
        <title>Virgibacillus halophilus 5B73C genome.</title>
        <authorList>
            <person name="Miliotis G."/>
            <person name="Sengupta P."/>
            <person name="Hameed A."/>
            <person name="Chuvochina M."/>
            <person name="Mcdonagh F."/>
            <person name="Simpson A.C."/>
            <person name="Singh N.K."/>
            <person name="Rekha P.D."/>
            <person name="Raman K."/>
            <person name="Hugenholtz P."/>
            <person name="Venkateswaran K."/>
        </authorList>
    </citation>
    <scope>NUCLEOTIDE SEQUENCE [LARGE SCALE GENOMIC DNA]</scope>
    <source>
        <strain evidence="6 7">5B73C</strain>
    </source>
</reference>
<keyword evidence="2" id="KW-0812">Transmembrane</keyword>
<evidence type="ECO:0000313" key="6">
    <source>
        <dbReference type="EMBL" id="MDY0394163.1"/>
    </source>
</evidence>
<dbReference type="InterPro" id="IPR054528">
    <property type="entry name" value="TcaA_5th"/>
</dbReference>
<protein>
    <submittedName>
        <fullName evidence="6">Zinc-ribbon domain-containing protein</fullName>
    </submittedName>
</protein>
<evidence type="ECO:0000313" key="7">
    <source>
        <dbReference type="Proteomes" id="UP001281447"/>
    </source>
</evidence>
<dbReference type="Pfam" id="PF25155">
    <property type="entry name" value="NTF2_YvbJ"/>
    <property type="match status" value="1"/>
</dbReference>
<dbReference type="InterPro" id="IPR054530">
    <property type="entry name" value="TcaA_4th"/>
</dbReference>
<feature type="domain" description="TcaA protein NTF2-like" evidence="3">
    <location>
        <begin position="497"/>
        <end position="607"/>
    </location>
</feature>
<sequence length="613" mass="69039">MNRFCKNCGKEAQPEHNVCIHCGTPLVSESSNAVHAEKHSEAFSTQKESSRPKQDSLSRSARPSVKKPMRKRNKVIWSSVAALIVLIIGFSVWANWYQSPEAVQKRFVKAVDKKNKGKVQSMMIHKDGSGISEQEAAAFIKLIQQEGTDELSDYVSIEQDGKFLLFYKAHRVQGKDQYAAMKKAEDDIGYTFDNKTLTPYQESEEKTVYGPLMPGIYTVKADYDGKYGKTSKQEKVMLNDVYGDHTNVDLNISVAKVTFTVTNADKFDTSKAYIKLHDEKIPLSEGGITKKIGPILLDGSQTVQTVVAMPWGDVTSAPVKVTDSDFAMEADIITPEDFKAVKETIKQFGEQYVQSLAEKSVKPLQAASSNVQKVVKDDMEEDTYYSGKLEEIGIDKNSLTASTGKDDKNMSIRLMTDFKTSEDYHELSEKAELSGNEWIATIGLSYDPKKNTWTVDNWEPGDPWGYFEATETIAGNKKLYAPSKETVANAKAQERNADIKDMMDAYTQASVDAINYREFSFMSGYITKDGPRRKEAEDYIDYVEKKDIYEEWLESKLESVSEVSDNTWKVTLQETFEIEIDGDTSTKTYRTIVIVKKVDGEYLVDELIETKPI</sequence>
<feature type="domain" description="YvbJ-like NTF2-like" evidence="5">
    <location>
        <begin position="341"/>
        <end position="459"/>
    </location>
</feature>
<dbReference type="PANTHER" id="PTHR40038">
    <property type="entry name" value="MEMBRANE-ASSOCIATED PROTEIN TCAA"/>
    <property type="match status" value="1"/>
</dbReference>